<accession>A0AAP6JH43</accession>
<dbReference type="GO" id="GO:0008236">
    <property type="term" value="F:serine-type peptidase activity"/>
    <property type="evidence" value="ECO:0007669"/>
    <property type="project" value="UniProtKB-KW"/>
</dbReference>
<protein>
    <submittedName>
        <fullName evidence="10">Signal peptide peptidase SppA</fullName>
        <ecNumber evidence="10">3.4.21.-</ecNumber>
    </submittedName>
</protein>
<evidence type="ECO:0000256" key="1">
    <source>
        <dbReference type="ARBA" id="ARBA00004370"/>
    </source>
</evidence>
<dbReference type="CDD" id="cd07018">
    <property type="entry name" value="S49_SppA_67K_type"/>
    <property type="match status" value="1"/>
</dbReference>
<dbReference type="NCBIfam" id="TIGR00705">
    <property type="entry name" value="SppA_67K"/>
    <property type="match status" value="1"/>
</dbReference>
<dbReference type="InterPro" id="IPR004634">
    <property type="entry name" value="Pept_S49_pIV"/>
</dbReference>
<evidence type="ECO:0000256" key="3">
    <source>
        <dbReference type="ARBA" id="ARBA00022670"/>
    </source>
</evidence>
<dbReference type="InterPro" id="IPR047272">
    <property type="entry name" value="S49_SppA_C"/>
</dbReference>
<dbReference type="InterPro" id="IPR004635">
    <property type="entry name" value="Pept_S49_SppA"/>
</dbReference>
<dbReference type="EMBL" id="JAYGII010000003">
    <property type="protein sequence ID" value="MEA5444639.1"/>
    <property type="molecule type" value="Genomic_DNA"/>
</dbReference>
<dbReference type="PANTHER" id="PTHR33209:SF1">
    <property type="entry name" value="PEPTIDASE S49 DOMAIN-CONTAINING PROTEIN"/>
    <property type="match status" value="1"/>
</dbReference>
<evidence type="ECO:0000259" key="9">
    <source>
        <dbReference type="Pfam" id="PF01343"/>
    </source>
</evidence>
<dbReference type="AlphaFoldDB" id="A0AAP6JH43"/>
<dbReference type="GO" id="GO:0016020">
    <property type="term" value="C:membrane"/>
    <property type="evidence" value="ECO:0007669"/>
    <property type="project" value="UniProtKB-SubCell"/>
</dbReference>
<evidence type="ECO:0000256" key="7">
    <source>
        <dbReference type="PIRSR" id="PIRSR001217-1"/>
    </source>
</evidence>
<keyword evidence="5" id="KW-0720">Serine protease</keyword>
<gene>
    <name evidence="10" type="primary">sppA</name>
    <name evidence="10" type="ORF">VCB98_02265</name>
</gene>
<comment type="subcellular location">
    <subcellularLocation>
        <location evidence="1">Membrane</location>
    </subcellularLocation>
</comment>
<feature type="active site" description="Nucleophile" evidence="7">
    <location>
        <position position="406"/>
    </location>
</feature>
<sequence>MSKDWENPGLLARIGGALTTTRRVIVNLLFFGVLILLLFLIFSPDDKPQVDRGMALVVNPGGMLVEQRSGTILDRAIDRALGQERPETLVRDVVRSIELATEDDRISALVLSLDELWGGGLSKLETIAEAIEGFRETDRPVYAIGDRYSQSQYFLASHADEIFIHPSGQVMLTGFGSYLNYYKGAIDMLDVEWNVFRVGEYKSFVEPYMREDMSDEDREARLAYMNDLWDAWLAQVGERRQLGPDDIEAFIDGIPDNLEAVDGDFATLALEIGLVDALLPRDGMRDRIIEVSGRDDEHGSFRQINMENYLLAHGDDKKQGRGKTIAVIPAVGPIMDGNQPPGAIGGDSTARLIRDARRDDSVEAIVLHVDSPGGSAFASDVILRQLELAQEDGKVVVASMGSVAASGGYWISMAADEIWAHPTTITGSIGVVAMFPTFEETLKKIGITSDGVGTTEMAGLFRPDRAMSDDARDALELSIQHSYREFIERVAEHRQMSVSEVDAVARGRVWSGIDAHRTGLVDELGGLEEAIDAAASLAELEQWQVRYWEREPSWREQFMADLLGGASAEVLGLNESRLRQAPHRALLEDLKADLERLDSFNDPNHLYYYCAACDLRQ</sequence>
<keyword evidence="11" id="KW-1185">Reference proteome</keyword>
<dbReference type="Pfam" id="PF01343">
    <property type="entry name" value="Peptidase_S49"/>
    <property type="match status" value="2"/>
</dbReference>
<dbReference type="InterPro" id="IPR002142">
    <property type="entry name" value="Peptidase_S49"/>
</dbReference>
<name>A0AAP6JH43_9GAMM</name>
<evidence type="ECO:0000256" key="4">
    <source>
        <dbReference type="ARBA" id="ARBA00022801"/>
    </source>
</evidence>
<dbReference type="EC" id="3.4.21.-" evidence="10"/>
<keyword evidence="3" id="KW-0645">Protease</keyword>
<keyword evidence="4 10" id="KW-0378">Hydrolase</keyword>
<evidence type="ECO:0000256" key="2">
    <source>
        <dbReference type="ARBA" id="ARBA00008683"/>
    </source>
</evidence>
<dbReference type="NCBIfam" id="TIGR00706">
    <property type="entry name" value="SppA_dom"/>
    <property type="match status" value="1"/>
</dbReference>
<keyword evidence="6 8" id="KW-0472">Membrane</keyword>
<feature type="domain" description="Peptidase S49" evidence="9">
    <location>
        <begin position="390"/>
        <end position="540"/>
    </location>
</feature>
<evidence type="ECO:0000256" key="5">
    <source>
        <dbReference type="ARBA" id="ARBA00022825"/>
    </source>
</evidence>
<keyword evidence="8" id="KW-1133">Transmembrane helix</keyword>
<dbReference type="CDD" id="cd07023">
    <property type="entry name" value="S49_Sppa_N_C"/>
    <property type="match status" value="1"/>
</dbReference>
<evidence type="ECO:0000256" key="8">
    <source>
        <dbReference type="SAM" id="Phobius"/>
    </source>
</evidence>
<organism evidence="10 11">
    <name type="scientific">Natronospira elongata</name>
    <dbReference type="NCBI Taxonomy" id="3110268"/>
    <lineage>
        <taxon>Bacteria</taxon>
        <taxon>Pseudomonadati</taxon>
        <taxon>Pseudomonadota</taxon>
        <taxon>Gammaproteobacteria</taxon>
        <taxon>Natronospirales</taxon>
        <taxon>Natronospiraceae</taxon>
        <taxon>Natronospira</taxon>
    </lineage>
</organism>
<feature type="transmembrane region" description="Helical" evidence="8">
    <location>
        <begin position="24"/>
        <end position="42"/>
    </location>
</feature>
<evidence type="ECO:0000313" key="10">
    <source>
        <dbReference type="EMBL" id="MEA5444639.1"/>
    </source>
</evidence>
<keyword evidence="8" id="KW-0812">Transmembrane</keyword>
<dbReference type="GO" id="GO:0006465">
    <property type="term" value="P:signal peptide processing"/>
    <property type="evidence" value="ECO:0007669"/>
    <property type="project" value="InterPro"/>
</dbReference>
<comment type="caution">
    <text evidence="10">The sequence shown here is derived from an EMBL/GenBank/DDBJ whole genome shotgun (WGS) entry which is preliminary data.</text>
</comment>
<dbReference type="PIRSF" id="PIRSF001217">
    <property type="entry name" value="Protease_4_SppA"/>
    <property type="match status" value="1"/>
</dbReference>
<dbReference type="PANTHER" id="PTHR33209">
    <property type="entry name" value="PROTEASE 4"/>
    <property type="match status" value="1"/>
</dbReference>
<feature type="active site" description="Proton donor/acceptor" evidence="7">
    <location>
        <position position="202"/>
    </location>
</feature>
<dbReference type="InterPro" id="IPR047217">
    <property type="entry name" value="S49_SppA_67K_type_N"/>
</dbReference>
<reference evidence="10 11" key="1">
    <citation type="submission" date="2023-12" db="EMBL/GenBank/DDBJ databases">
        <title>Whole-genome sequencing of halo(alkali)philic microorganisms from hypersaline lakes.</title>
        <authorList>
            <person name="Sorokin D.Y."/>
            <person name="Merkel A.Y."/>
            <person name="Messina E."/>
            <person name="Yakimov M."/>
        </authorList>
    </citation>
    <scope>NUCLEOTIDE SEQUENCE [LARGE SCALE GENOMIC DNA]</scope>
    <source>
        <strain evidence="10 11">AB-CW1</strain>
    </source>
</reference>
<evidence type="ECO:0000256" key="6">
    <source>
        <dbReference type="ARBA" id="ARBA00023136"/>
    </source>
</evidence>
<dbReference type="InterPro" id="IPR029045">
    <property type="entry name" value="ClpP/crotonase-like_dom_sf"/>
</dbReference>
<comment type="similarity">
    <text evidence="2">Belongs to the peptidase S49 family.</text>
</comment>
<dbReference type="SUPFAM" id="SSF52096">
    <property type="entry name" value="ClpP/crotonase"/>
    <property type="match status" value="2"/>
</dbReference>
<dbReference type="Gene3D" id="3.90.226.10">
    <property type="entry name" value="2-enoyl-CoA Hydratase, Chain A, domain 1"/>
    <property type="match status" value="4"/>
</dbReference>
<feature type="domain" description="Peptidase S49" evidence="9">
    <location>
        <begin position="135"/>
        <end position="278"/>
    </location>
</feature>
<dbReference type="RefSeq" id="WP_346050057.1">
    <property type="nucleotide sequence ID" value="NZ_JAYGII010000003.1"/>
</dbReference>
<evidence type="ECO:0000313" key="11">
    <source>
        <dbReference type="Proteomes" id="UP001302316"/>
    </source>
</evidence>
<proteinExistence type="inferred from homology"/>
<dbReference type="Proteomes" id="UP001302316">
    <property type="component" value="Unassembled WGS sequence"/>
</dbReference>